<feature type="compositionally biased region" description="Polar residues" evidence="22">
    <location>
        <begin position="750"/>
        <end position="766"/>
    </location>
</feature>
<evidence type="ECO:0000256" key="15">
    <source>
        <dbReference type="ARBA" id="ARBA00023242"/>
    </source>
</evidence>
<dbReference type="PANTHER" id="PTHR24346:SF42">
    <property type="entry name" value="SERINE_THREONINE-PROTEIN KINASE SIK3"/>
    <property type="match status" value="1"/>
</dbReference>
<evidence type="ECO:0000256" key="14">
    <source>
        <dbReference type="ARBA" id="ARBA00022842"/>
    </source>
</evidence>
<evidence type="ECO:0000256" key="5">
    <source>
        <dbReference type="ARBA" id="ARBA00012513"/>
    </source>
</evidence>
<evidence type="ECO:0000256" key="4">
    <source>
        <dbReference type="ARBA" id="ARBA00006234"/>
    </source>
</evidence>
<evidence type="ECO:0000259" key="23">
    <source>
        <dbReference type="PROSITE" id="PS50011"/>
    </source>
</evidence>
<evidence type="ECO:0000256" key="13">
    <source>
        <dbReference type="ARBA" id="ARBA00022840"/>
    </source>
</evidence>
<proteinExistence type="inferred from homology"/>
<feature type="domain" description="Protein kinase" evidence="23">
    <location>
        <begin position="35"/>
        <end position="286"/>
    </location>
</feature>
<comment type="subcellular location">
    <subcellularLocation>
        <location evidence="3">Cytoplasm</location>
    </subcellularLocation>
    <subcellularLocation>
        <location evidence="2">Nucleus</location>
    </subcellularLocation>
</comment>
<keyword evidence="8" id="KW-0723">Serine/threonine-protein kinase</keyword>
<feature type="compositionally biased region" description="Low complexity" evidence="22">
    <location>
        <begin position="577"/>
        <end position="593"/>
    </location>
</feature>
<evidence type="ECO:0000256" key="1">
    <source>
        <dbReference type="ARBA" id="ARBA00001946"/>
    </source>
</evidence>
<evidence type="ECO:0000256" key="6">
    <source>
        <dbReference type="ARBA" id="ARBA00022473"/>
    </source>
</evidence>
<keyword evidence="25" id="KW-1185">Reference proteome</keyword>
<dbReference type="GO" id="GO:0005737">
    <property type="term" value="C:cytoplasm"/>
    <property type="evidence" value="ECO:0007669"/>
    <property type="project" value="UniProtKB-SubCell"/>
</dbReference>
<evidence type="ECO:0000256" key="3">
    <source>
        <dbReference type="ARBA" id="ARBA00004496"/>
    </source>
</evidence>
<keyword evidence="14" id="KW-0460">Magnesium</keyword>
<dbReference type="Pfam" id="PF00069">
    <property type="entry name" value="Pkinase"/>
    <property type="match status" value="1"/>
</dbReference>
<evidence type="ECO:0000256" key="12">
    <source>
        <dbReference type="ARBA" id="ARBA00022777"/>
    </source>
</evidence>
<evidence type="ECO:0000256" key="16">
    <source>
        <dbReference type="ARBA" id="ARBA00047899"/>
    </source>
</evidence>
<dbReference type="InterPro" id="IPR011009">
    <property type="entry name" value="Kinase-like_dom_sf"/>
</dbReference>
<comment type="catalytic activity">
    <reaction evidence="17">
        <text>L-seryl-[protein] + ATP = O-phospho-L-seryl-[protein] + ADP + H(+)</text>
        <dbReference type="Rhea" id="RHEA:17989"/>
        <dbReference type="Rhea" id="RHEA-COMP:9863"/>
        <dbReference type="Rhea" id="RHEA-COMP:11604"/>
        <dbReference type="ChEBI" id="CHEBI:15378"/>
        <dbReference type="ChEBI" id="CHEBI:29999"/>
        <dbReference type="ChEBI" id="CHEBI:30616"/>
        <dbReference type="ChEBI" id="CHEBI:83421"/>
        <dbReference type="ChEBI" id="CHEBI:456216"/>
        <dbReference type="EC" id="2.7.11.1"/>
    </reaction>
</comment>
<evidence type="ECO:0000256" key="7">
    <source>
        <dbReference type="ARBA" id="ARBA00022490"/>
    </source>
</evidence>
<evidence type="ECO:0000256" key="11">
    <source>
        <dbReference type="ARBA" id="ARBA00022741"/>
    </source>
</evidence>
<feature type="region of interest" description="Disordered" evidence="22">
    <location>
        <begin position="566"/>
        <end position="615"/>
    </location>
</feature>
<evidence type="ECO:0000313" key="25">
    <source>
        <dbReference type="Proteomes" id="UP001328107"/>
    </source>
</evidence>
<evidence type="ECO:0000256" key="17">
    <source>
        <dbReference type="ARBA" id="ARBA00048679"/>
    </source>
</evidence>
<evidence type="ECO:0000256" key="2">
    <source>
        <dbReference type="ARBA" id="ARBA00004123"/>
    </source>
</evidence>
<dbReference type="SUPFAM" id="SSF56112">
    <property type="entry name" value="Protein kinase-like (PK-like)"/>
    <property type="match status" value="1"/>
</dbReference>
<reference evidence="25" key="1">
    <citation type="submission" date="2022-10" db="EMBL/GenBank/DDBJ databases">
        <title>Genome assembly of Pristionchus species.</title>
        <authorList>
            <person name="Yoshida K."/>
            <person name="Sommer R.J."/>
        </authorList>
    </citation>
    <scope>NUCLEOTIDE SEQUENCE [LARGE SCALE GENOMIC DNA]</scope>
    <source>
        <strain evidence="25">RS5460</strain>
    </source>
</reference>
<evidence type="ECO:0000256" key="9">
    <source>
        <dbReference type="ARBA" id="ARBA00022679"/>
    </source>
</evidence>
<dbReference type="FunFam" id="1.10.510.10:FF:001295">
    <property type="entry name" value="Serine/threonine-protein kinase kin-29"/>
    <property type="match status" value="1"/>
</dbReference>
<keyword evidence="13 21" id="KW-0067">ATP-binding</keyword>
<feature type="compositionally biased region" description="Acidic residues" evidence="22">
    <location>
        <begin position="402"/>
        <end position="411"/>
    </location>
</feature>
<dbReference type="EMBL" id="BTRK01000006">
    <property type="protein sequence ID" value="GMR60486.1"/>
    <property type="molecule type" value="Genomic_DNA"/>
</dbReference>
<dbReference type="InterPro" id="IPR000719">
    <property type="entry name" value="Prot_kinase_dom"/>
</dbReference>
<keyword evidence="6" id="KW-0217">Developmental protein</keyword>
<dbReference type="GO" id="GO:0035556">
    <property type="term" value="P:intracellular signal transduction"/>
    <property type="evidence" value="ECO:0007669"/>
    <property type="project" value="TreeGrafter"/>
</dbReference>
<comment type="cofactor">
    <cofactor evidence="1">
        <name>Mg(2+)</name>
        <dbReference type="ChEBI" id="CHEBI:18420"/>
    </cofactor>
</comment>
<dbReference type="InterPro" id="IPR017441">
    <property type="entry name" value="Protein_kinase_ATP_BS"/>
</dbReference>
<evidence type="ECO:0000256" key="19">
    <source>
        <dbReference type="ARBA" id="ARBA00062956"/>
    </source>
</evidence>
<dbReference type="AlphaFoldDB" id="A0AAN5DBN1"/>
<dbReference type="PROSITE" id="PS00107">
    <property type="entry name" value="PROTEIN_KINASE_ATP"/>
    <property type="match status" value="1"/>
</dbReference>
<dbReference type="GO" id="GO:0005524">
    <property type="term" value="F:ATP binding"/>
    <property type="evidence" value="ECO:0007669"/>
    <property type="project" value="UniProtKB-UniRule"/>
</dbReference>
<dbReference type="GO" id="GO:0046872">
    <property type="term" value="F:metal ion binding"/>
    <property type="evidence" value="ECO:0007669"/>
    <property type="project" value="UniProtKB-KW"/>
</dbReference>
<comment type="similarity">
    <text evidence="4">Belongs to the protein kinase superfamily. CAMK Ser/Thr protein kinase family. SNF1 subfamily.</text>
</comment>
<dbReference type="PROSITE" id="PS00108">
    <property type="entry name" value="PROTEIN_KINASE_ST"/>
    <property type="match status" value="1"/>
</dbReference>
<evidence type="ECO:0000256" key="21">
    <source>
        <dbReference type="PROSITE-ProRule" id="PRU10141"/>
    </source>
</evidence>
<dbReference type="Gene3D" id="1.10.510.10">
    <property type="entry name" value="Transferase(Phosphotransferase) domain 1"/>
    <property type="match status" value="1"/>
</dbReference>
<evidence type="ECO:0000256" key="22">
    <source>
        <dbReference type="SAM" id="MobiDB-lite"/>
    </source>
</evidence>
<keyword evidence="12" id="KW-0418">Kinase</keyword>
<sequence>PRPFIAAPLYSPVLPLGRMDESHESRRKLKQVGSYLVGKAIGKGNFATVYLATHEVAKTKVAIKAIDAAKIEPENLVKIEREISIMKTLDHPHIVKMYEVLRSEQYLYIVTELCRGGELFETLVERGRITENDAKRWFHQACSAVLYCHERGIVHRDLKAENILLDKNGDVKIIDFGFANYFKSDKLMNTWCGSPPYAAPELLMGNEYDGSKADVWSLGVLLYILVTGGFPFPGDSVDKLKRSILSGQLRIPFWVSVECSDLLRKMLVVVPESRISLARVVAHRFFHGTGEGTKQPDMNSPERRLNPTILCYLKQHAKYSEEQILEEVGSKNYDSPVFPVYEILADKLKEKKRDSGTLDCPDEAPRRGSRGSIISGKVTVDPEPLERIIPSLDLQMLNQSTDFEDDSDDSSASEGGSTSSFRNRRRRELHHNVAYEEAMANTRRYSEQLLSPLFTQMPYNAALHHIALQQAQLAVLAQQAQMFAPFPGFMPGAAPQMPLFDVSKMLPVPNYERRSSASEFPLTQLMAGVMGMSSAQVNEQLLASASNTPPNATIEEEGRRYLAQRGGTKRNTVHAVGGSPLAGSPLASGSPSSRHCKSPYQKTPLPSGERRSSWASPTVTAQQLAFLDKAHRRAVGQGSSSGVNDIVQLQKEFQELGRLTLGLPSSSSFTPTLPSPAEIAQQLQQIQACAAPMISITDENNRTMNQPMGVSNTFANLQDAFGQQVAAANDYLYGQRPATVIGFARPSPPVNSNASTPERPSPSGSNSLNKMFLISVPADNVVLQIRTALEEGHIPFEQSQHIIPGDKEVTRLALTGTGIEIGVASALPELDKSHVEFQCVGEDLETSDALCTGLIQHLRSFEPQPVA</sequence>
<dbReference type="GO" id="GO:0050321">
    <property type="term" value="F:tau-protein kinase activity"/>
    <property type="evidence" value="ECO:0007669"/>
    <property type="project" value="TreeGrafter"/>
</dbReference>
<comment type="function">
    <text evidence="18">Regulates chemoreceptor expression by phosphorylating the hda-4 class II histone deacetylase (HDAC) and inhibiting the gene repression functions of hda-4 and the mef-2 transcription factor, enabling the correct sensing and transduction of food signals. Role in determining body size, the dauer decision and serotonin-mediated egg laying. May modulate the Sma/Mab pathway and regulates development in the later larval stages.</text>
</comment>
<evidence type="ECO:0000256" key="20">
    <source>
        <dbReference type="ARBA" id="ARBA00069695"/>
    </source>
</evidence>
<dbReference type="PANTHER" id="PTHR24346">
    <property type="entry name" value="MAP/MICROTUBULE AFFINITY-REGULATING KINASE"/>
    <property type="match status" value="1"/>
</dbReference>
<keyword evidence="9" id="KW-0808">Transferase</keyword>
<feature type="region of interest" description="Disordered" evidence="22">
    <location>
        <begin position="352"/>
        <end position="377"/>
    </location>
</feature>
<feature type="compositionally biased region" description="Low complexity" evidence="22">
    <location>
        <begin position="412"/>
        <end position="421"/>
    </location>
</feature>
<comment type="catalytic activity">
    <reaction evidence="16">
        <text>L-threonyl-[protein] + ATP = O-phospho-L-threonyl-[protein] + ADP + H(+)</text>
        <dbReference type="Rhea" id="RHEA:46608"/>
        <dbReference type="Rhea" id="RHEA-COMP:11060"/>
        <dbReference type="Rhea" id="RHEA-COMP:11605"/>
        <dbReference type="ChEBI" id="CHEBI:15378"/>
        <dbReference type="ChEBI" id="CHEBI:30013"/>
        <dbReference type="ChEBI" id="CHEBI:30616"/>
        <dbReference type="ChEBI" id="CHEBI:61977"/>
        <dbReference type="ChEBI" id="CHEBI:456216"/>
        <dbReference type="EC" id="2.7.11.1"/>
    </reaction>
</comment>
<dbReference type="GO" id="GO:0005634">
    <property type="term" value="C:nucleus"/>
    <property type="evidence" value="ECO:0007669"/>
    <property type="project" value="UniProtKB-SubCell"/>
</dbReference>
<accession>A0AAN5DBN1</accession>
<keyword evidence="11 21" id="KW-0547">Nucleotide-binding</keyword>
<organism evidence="24 25">
    <name type="scientific">Pristionchus mayeri</name>
    <dbReference type="NCBI Taxonomy" id="1317129"/>
    <lineage>
        <taxon>Eukaryota</taxon>
        <taxon>Metazoa</taxon>
        <taxon>Ecdysozoa</taxon>
        <taxon>Nematoda</taxon>
        <taxon>Chromadorea</taxon>
        <taxon>Rhabditida</taxon>
        <taxon>Rhabditina</taxon>
        <taxon>Diplogasteromorpha</taxon>
        <taxon>Diplogasteroidea</taxon>
        <taxon>Neodiplogasteridae</taxon>
        <taxon>Pristionchus</taxon>
    </lineage>
</organism>
<dbReference type="PROSITE" id="PS50011">
    <property type="entry name" value="PROTEIN_KINASE_DOM"/>
    <property type="match status" value="1"/>
</dbReference>
<keyword evidence="15" id="KW-0539">Nucleus</keyword>
<dbReference type="Proteomes" id="UP001328107">
    <property type="component" value="Unassembled WGS sequence"/>
</dbReference>
<protein>
    <recommendedName>
        <fullName evidence="20">Serine/threonine-protein kinase kin-29</fullName>
        <ecNumber evidence="5">2.7.11.1</ecNumber>
    </recommendedName>
</protein>
<feature type="region of interest" description="Disordered" evidence="22">
    <location>
        <begin position="401"/>
        <end position="425"/>
    </location>
</feature>
<name>A0AAN5DBN1_9BILA</name>
<evidence type="ECO:0000256" key="10">
    <source>
        <dbReference type="ARBA" id="ARBA00022723"/>
    </source>
</evidence>
<gene>
    <name evidence="24" type="ORF">PMAYCL1PPCAC_30681</name>
</gene>
<keyword evidence="10" id="KW-0479">Metal-binding</keyword>
<evidence type="ECO:0000256" key="18">
    <source>
        <dbReference type="ARBA" id="ARBA00053036"/>
    </source>
</evidence>
<dbReference type="EC" id="2.7.11.1" evidence="5"/>
<comment type="caution">
    <text evidence="24">The sequence shown here is derived from an EMBL/GenBank/DDBJ whole genome shotgun (WGS) entry which is preliminary data.</text>
</comment>
<evidence type="ECO:0000313" key="24">
    <source>
        <dbReference type="EMBL" id="GMR60486.1"/>
    </source>
</evidence>
<feature type="non-terminal residue" evidence="24">
    <location>
        <position position="1"/>
    </location>
</feature>
<comment type="subunit">
    <text evidence="19">Interacts with tax-6.</text>
</comment>
<dbReference type="CDD" id="cd14003">
    <property type="entry name" value="STKc_AMPK-like"/>
    <property type="match status" value="1"/>
</dbReference>
<keyword evidence="7" id="KW-0963">Cytoplasm</keyword>
<feature type="region of interest" description="Disordered" evidence="22">
    <location>
        <begin position="744"/>
        <end position="766"/>
    </location>
</feature>
<evidence type="ECO:0000256" key="8">
    <source>
        <dbReference type="ARBA" id="ARBA00022527"/>
    </source>
</evidence>
<dbReference type="SMART" id="SM00220">
    <property type="entry name" value="S_TKc"/>
    <property type="match status" value="1"/>
</dbReference>
<feature type="binding site" evidence="21">
    <location>
        <position position="64"/>
    </location>
    <ligand>
        <name>ATP</name>
        <dbReference type="ChEBI" id="CHEBI:30616"/>
    </ligand>
</feature>
<dbReference type="InterPro" id="IPR008271">
    <property type="entry name" value="Ser/Thr_kinase_AS"/>
</dbReference>
<dbReference type="GO" id="GO:0000226">
    <property type="term" value="P:microtubule cytoskeleton organization"/>
    <property type="evidence" value="ECO:0007669"/>
    <property type="project" value="TreeGrafter"/>
</dbReference>
<dbReference type="FunFam" id="3.30.200.20:FF:000003">
    <property type="entry name" value="Non-specific serine/threonine protein kinase"/>
    <property type="match status" value="1"/>
</dbReference>